<organism evidence="1 2">
    <name type="scientific">Pyropia yezoensis</name>
    <name type="common">Susabi-nori</name>
    <name type="synonym">Porphyra yezoensis</name>
    <dbReference type="NCBI Taxonomy" id="2788"/>
    <lineage>
        <taxon>Eukaryota</taxon>
        <taxon>Rhodophyta</taxon>
        <taxon>Bangiophyceae</taxon>
        <taxon>Bangiales</taxon>
        <taxon>Bangiaceae</taxon>
        <taxon>Pyropia</taxon>
    </lineage>
</organism>
<dbReference type="Proteomes" id="UP000798662">
    <property type="component" value="Chromosome 3"/>
</dbReference>
<gene>
    <name evidence="1" type="ORF">I4F81_011446</name>
</gene>
<proteinExistence type="predicted"/>
<accession>A0ACC3CFL4</accession>
<evidence type="ECO:0000313" key="1">
    <source>
        <dbReference type="EMBL" id="KAK1868964.1"/>
    </source>
</evidence>
<name>A0ACC3CFL4_PYRYE</name>
<evidence type="ECO:0000313" key="2">
    <source>
        <dbReference type="Proteomes" id="UP000798662"/>
    </source>
</evidence>
<sequence length="102" mass="11408">MMRLENLFEKPSAERLREVKADLSTVRAVFMAVGERMGFRIARATAAVVAYMETRDKELTTHGPRASSTVKTKLSWVHLAYTPCPWDRGSATLSFNALASVF</sequence>
<dbReference type="EMBL" id="CM020620">
    <property type="protein sequence ID" value="KAK1868964.1"/>
    <property type="molecule type" value="Genomic_DNA"/>
</dbReference>
<comment type="caution">
    <text evidence="1">The sequence shown here is derived from an EMBL/GenBank/DDBJ whole genome shotgun (WGS) entry which is preliminary data.</text>
</comment>
<protein>
    <submittedName>
        <fullName evidence="1">Uncharacterized protein</fullName>
    </submittedName>
</protein>
<keyword evidence="2" id="KW-1185">Reference proteome</keyword>
<reference evidence="1" key="1">
    <citation type="submission" date="2019-11" db="EMBL/GenBank/DDBJ databases">
        <title>Nori genome reveals adaptations in red seaweeds to the harsh intertidal environment.</title>
        <authorList>
            <person name="Wang D."/>
            <person name="Mao Y."/>
        </authorList>
    </citation>
    <scope>NUCLEOTIDE SEQUENCE</scope>
    <source>
        <tissue evidence="1">Gametophyte</tissue>
    </source>
</reference>